<proteinExistence type="predicted"/>
<dbReference type="RefSeq" id="WP_180145631.1">
    <property type="nucleotide sequence ID" value="NZ_CAADHO010000012.1"/>
</dbReference>
<accession>A0A4V6ILY2</accession>
<dbReference type="EMBL" id="CAADHO010000012">
    <property type="protein sequence ID" value="VFQ46898.1"/>
    <property type="molecule type" value="Genomic_DNA"/>
</dbReference>
<dbReference type="AlphaFoldDB" id="A0A4V6ILY2"/>
<dbReference type="GO" id="GO:0004519">
    <property type="term" value="F:endonuclease activity"/>
    <property type="evidence" value="ECO:0007669"/>
    <property type="project" value="UniProtKB-KW"/>
</dbReference>
<dbReference type="SUPFAM" id="SSF52980">
    <property type="entry name" value="Restriction endonuclease-like"/>
    <property type="match status" value="1"/>
</dbReference>
<evidence type="ECO:0000313" key="2">
    <source>
        <dbReference type="EMBL" id="VFQ46898.1"/>
    </source>
</evidence>
<evidence type="ECO:0000313" key="3">
    <source>
        <dbReference type="Proteomes" id="UP000507962"/>
    </source>
</evidence>
<keyword evidence="2" id="KW-0255">Endonuclease</keyword>
<keyword evidence="2" id="KW-0378">Hydrolase</keyword>
<dbReference type="InterPro" id="IPR011335">
    <property type="entry name" value="Restrct_endonuc-II-like"/>
</dbReference>
<protein>
    <submittedName>
        <fullName evidence="2">Restriction endonuclease type ii-like</fullName>
    </submittedName>
</protein>
<organism evidence="2 3">
    <name type="scientific">Desulfoluna butyratoxydans</name>
    <dbReference type="NCBI Taxonomy" id="231438"/>
    <lineage>
        <taxon>Bacteria</taxon>
        <taxon>Pseudomonadati</taxon>
        <taxon>Thermodesulfobacteriota</taxon>
        <taxon>Desulfobacteria</taxon>
        <taxon>Desulfobacterales</taxon>
        <taxon>Desulfolunaceae</taxon>
        <taxon>Desulfoluna</taxon>
    </lineage>
</organism>
<sequence>MKDFANVWLLFEKSDKTRISKGIDGYQDKTGTVYNYDSLVPNHKNLKSDDLVILRKEDKIIGVGGIGSITEQDTMKEHRRCPMCRSTDIRERKTKKPKWKCGKCAYEFPTPEKTMQKVRSFTAEILDFSQLSAPPSVLDVKSCASHGSGASSQLSIIKLDSHKIKSLLEGFELSPSPRNTKKSSLGQGFGLSSVERKAVELQAMKIARKVYEDKGWKVVDKSLSQPFDLLATRNNKRRFIEVKGTTGEGKSVILTHGEVNHAKSFDRESVLVVVANIHLEKTGDNWTASGGEISTHLDPWLISLSDLQATQFKYIIR</sequence>
<reference evidence="2 3" key="1">
    <citation type="submission" date="2019-03" db="EMBL/GenBank/DDBJ databases">
        <authorList>
            <person name="Nijsse B."/>
        </authorList>
    </citation>
    <scope>NUCLEOTIDE SEQUENCE [LARGE SCALE GENOMIC DNA]</scope>
    <source>
        <strain evidence="2">Desulfoluna butyratoxydans MSL71</strain>
    </source>
</reference>
<keyword evidence="2" id="KW-0540">Nuclease</keyword>
<gene>
    <name evidence="2" type="ORF">MSL71_45800</name>
</gene>
<feature type="domain" description="Protein NO VEIN C-terminal" evidence="1">
    <location>
        <begin position="200"/>
        <end position="277"/>
    </location>
</feature>
<dbReference type="InterPro" id="IPR024975">
    <property type="entry name" value="NOV_C"/>
</dbReference>
<dbReference type="Pfam" id="PF13020">
    <property type="entry name" value="NOV_C"/>
    <property type="match status" value="1"/>
</dbReference>
<dbReference type="Proteomes" id="UP000507962">
    <property type="component" value="Unassembled WGS sequence"/>
</dbReference>
<evidence type="ECO:0000259" key="1">
    <source>
        <dbReference type="Pfam" id="PF13020"/>
    </source>
</evidence>
<keyword evidence="3" id="KW-1185">Reference proteome</keyword>
<name>A0A4V6ILY2_9BACT</name>